<evidence type="ECO:0000256" key="1">
    <source>
        <dbReference type="ARBA" id="ARBA00001974"/>
    </source>
</evidence>
<sequence length="383" mass="42819">MCAAQAGYRGRRVLVLDKARKPGQKILISGGGRCNFTNRSVDPNNYLCSNPHFVKSALARFSAQDFIDQVERHGIDFEERDHGQLFCIESAKQIVEMLLTECDWAGVEIRLNTDVQSIQRMSERYPGQPGWLVHTGEQYLKADKLVIASGGLSIPKLSSAFGYRIAEQFGLKIQPTSAGLVPFTLHTEDKEQFSNFSGISLAVEIKALNGPTFIRDLLFTHRGLSGPAVLQISNYWQPGEPVQINFLPQQDLDQLLEQQLEAHPQQSLKNALGRYLPKRLAELLTAPLASASEPLIQLRRDDRELLRQRLHHFELKPNATEGYRTAEVTRGGIDSDELSSKTFEAKREPGLFFIGEVIDVTGWLGGYNFQWAWASGHACGQAL</sequence>
<dbReference type="InterPro" id="IPR004792">
    <property type="entry name" value="BaiN-like"/>
</dbReference>
<dbReference type="NCBIfam" id="TIGR00275">
    <property type="entry name" value="aminoacetone oxidase family FAD-binding enzyme"/>
    <property type="match status" value="1"/>
</dbReference>
<comment type="caution">
    <text evidence="6">The sequence shown here is derived from an EMBL/GenBank/DDBJ whole genome shotgun (WGS) entry which is preliminary data.</text>
</comment>
<dbReference type="EMBL" id="QQOH01000003">
    <property type="protein sequence ID" value="RDE19961.1"/>
    <property type="molecule type" value="Genomic_DNA"/>
</dbReference>
<dbReference type="AlphaFoldDB" id="A0A369WF27"/>
<dbReference type="Proteomes" id="UP000253769">
    <property type="component" value="Unassembled WGS sequence"/>
</dbReference>
<dbReference type="Pfam" id="PF22780">
    <property type="entry name" value="HI0933_like_1st"/>
    <property type="match status" value="1"/>
</dbReference>
<protein>
    <submittedName>
        <fullName evidence="6">NAD(P)/FAD-dependent oxidoreductase</fullName>
    </submittedName>
</protein>
<evidence type="ECO:0000256" key="3">
    <source>
        <dbReference type="ARBA" id="ARBA00022827"/>
    </source>
</evidence>
<dbReference type="PANTHER" id="PTHR42887:SF2">
    <property type="entry name" value="OS12G0638800 PROTEIN"/>
    <property type="match status" value="1"/>
</dbReference>
<comment type="cofactor">
    <cofactor evidence="1">
        <name>FAD</name>
        <dbReference type="ChEBI" id="CHEBI:57692"/>
    </cofactor>
</comment>
<gene>
    <name evidence="6" type="ORF">DV711_11335</name>
</gene>
<dbReference type="InterPro" id="IPR055178">
    <property type="entry name" value="RsdA/BaiN/AoA(So)-like_dom"/>
</dbReference>
<evidence type="ECO:0000313" key="7">
    <source>
        <dbReference type="Proteomes" id="UP000253769"/>
    </source>
</evidence>
<dbReference type="PANTHER" id="PTHR42887">
    <property type="entry name" value="OS12G0638800 PROTEIN"/>
    <property type="match status" value="1"/>
</dbReference>
<dbReference type="Pfam" id="PF03486">
    <property type="entry name" value="HI0933_like"/>
    <property type="match status" value="1"/>
</dbReference>
<feature type="domain" description="RsdA/BaiN/AoA(So)-like insert" evidence="5">
    <location>
        <begin position="178"/>
        <end position="328"/>
    </location>
</feature>
<dbReference type="InterPro" id="IPR057661">
    <property type="entry name" value="RsdA/BaiN/AoA(So)_Rossmann"/>
</dbReference>
<dbReference type="Gene3D" id="3.50.50.60">
    <property type="entry name" value="FAD/NAD(P)-binding domain"/>
    <property type="match status" value="1"/>
</dbReference>
<name>A0A369WF27_9GAMM</name>
<evidence type="ECO:0000259" key="4">
    <source>
        <dbReference type="Pfam" id="PF03486"/>
    </source>
</evidence>
<dbReference type="OrthoDB" id="9773233at2"/>
<dbReference type="InterPro" id="IPR036188">
    <property type="entry name" value="FAD/NAD-bd_sf"/>
</dbReference>
<keyword evidence="3" id="KW-0274">FAD</keyword>
<evidence type="ECO:0000256" key="2">
    <source>
        <dbReference type="ARBA" id="ARBA00022630"/>
    </source>
</evidence>
<evidence type="ECO:0000313" key="6">
    <source>
        <dbReference type="EMBL" id="RDE19961.1"/>
    </source>
</evidence>
<dbReference type="Gene3D" id="1.10.8.260">
    <property type="entry name" value="HI0933 insert domain-like"/>
    <property type="match status" value="1"/>
</dbReference>
<dbReference type="SUPFAM" id="SSF51905">
    <property type="entry name" value="FAD/NAD(P)-binding domain"/>
    <property type="match status" value="1"/>
</dbReference>
<dbReference type="InterPro" id="IPR023166">
    <property type="entry name" value="BaiN-like_dom_sf"/>
</dbReference>
<keyword evidence="7" id="KW-1185">Reference proteome</keyword>
<organism evidence="6 7">
    <name type="scientific">Motiliproteus coralliicola</name>
    <dbReference type="NCBI Taxonomy" id="2283196"/>
    <lineage>
        <taxon>Bacteria</taxon>
        <taxon>Pseudomonadati</taxon>
        <taxon>Pseudomonadota</taxon>
        <taxon>Gammaproteobacteria</taxon>
        <taxon>Oceanospirillales</taxon>
        <taxon>Oceanospirillaceae</taxon>
        <taxon>Motiliproteus</taxon>
    </lineage>
</organism>
<evidence type="ECO:0000259" key="5">
    <source>
        <dbReference type="Pfam" id="PF22780"/>
    </source>
</evidence>
<reference evidence="6 7" key="1">
    <citation type="submission" date="2018-07" db="EMBL/GenBank/DDBJ databases">
        <title>Motiliproteus coralliicola sp. nov., a bacterium isolated from Coral.</title>
        <authorList>
            <person name="Wang G."/>
        </authorList>
    </citation>
    <scope>NUCLEOTIDE SEQUENCE [LARGE SCALE GENOMIC DNA]</scope>
    <source>
        <strain evidence="6 7">C34</strain>
    </source>
</reference>
<dbReference type="Gene3D" id="2.40.30.10">
    <property type="entry name" value="Translation factors"/>
    <property type="match status" value="1"/>
</dbReference>
<accession>A0A369WF27</accession>
<keyword evidence="2" id="KW-0285">Flavoprotein</keyword>
<proteinExistence type="predicted"/>
<feature type="domain" description="RsdA/BaiN/AoA(So)-like Rossmann fold-like" evidence="4">
    <location>
        <begin position="1"/>
        <end position="381"/>
    </location>
</feature>
<dbReference type="SUPFAM" id="SSF160996">
    <property type="entry name" value="HI0933 insert domain-like"/>
    <property type="match status" value="1"/>
</dbReference>